<organism evidence="5 6">
    <name type="scientific">Diploscapter pachys</name>
    <dbReference type="NCBI Taxonomy" id="2018661"/>
    <lineage>
        <taxon>Eukaryota</taxon>
        <taxon>Metazoa</taxon>
        <taxon>Ecdysozoa</taxon>
        <taxon>Nematoda</taxon>
        <taxon>Chromadorea</taxon>
        <taxon>Rhabditida</taxon>
        <taxon>Rhabditina</taxon>
        <taxon>Rhabditomorpha</taxon>
        <taxon>Rhabditoidea</taxon>
        <taxon>Rhabditidae</taxon>
        <taxon>Diploscapter</taxon>
    </lineage>
</organism>
<keyword evidence="2" id="KW-0496">Mitochondrion</keyword>
<keyword evidence="6" id="KW-1185">Reference proteome</keyword>
<dbReference type="Gene3D" id="1.10.10.140">
    <property type="entry name" value="Cytochrome c oxidase, subunit VIb"/>
    <property type="match status" value="1"/>
</dbReference>
<comment type="subcellular location">
    <subcellularLocation>
        <location evidence="1">Mitochondrion</location>
    </subcellularLocation>
</comment>
<dbReference type="InterPro" id="IPR042289">
    <property type="entry name" value="COA6"/>
</dbReference>
<feature type="compositionally biased region" description="Low complexity" evidence="4">
    <location>
        <begin position="91"/>
        <end position="109"/>
    </location>
</feature>
<comment type="caution">
    <text evidence="5">The sequence shown here is derived from an EMBL/GenBank/DDBJ whole genome shotgun (WGS) entry which is preliminary data.</text>
</comment>
<accession>A0A2A2JE25</accession>
<dbReference type="GO" id="GO:0042775">
    <property type="term" value="P:mitochondrial ATP synthesis coupled electron transport"/>
    <property type="evidence" value="ECO:0007669"/>
    <property type="project" value="TreeGrafter"/>
</dbReference>
<evidence type="ECO:0000313" key="6">
    <source>
        <dbReference type="Proteomes" id="UP000218231"/>
    </source>
</evidence>
<evidence type="ECO:0000256" key="3">
    <source>
        <dbReference type="ARBA" id="ARBA00023157"/>
    </source>
</evidence>
<name>A0A2A2JE25_9BILA</name>
<gene>
    <name evidence="5" type="ORF">WR25_17378</name>
</gene>
<dbReference type="Proteomes" id="UP000218231">
    <property type="component" value="Unassembled WGS sequence"/>
</dbReference>
<dbReference type="PANTHER" id="PTHR46690">
    <property type="entry name" value="CYTOCHROME C OXIDASE ASSEMBLY FACTOR 6 HOMOLOG"/>
    <property type="match status" value="1"/>
</dbReference>
<dbReference type="SUPFAM" id="SSF47694">
    <property type="entry name" value="Cytochrome c oxidase subunit h"/>
    <property type="match status" value="1"/>
</dbReference>
<dbReference type="GO" id="GO:0008535">
    <property type="term" value="P:respiratory chain complex IV assembly"/>
    <property type="evidence" value="ECO:0007669"/>
    <property type="project" value="InterPro"/>
</dbReference>
<keyword evidence="3" id="KW-1015">Disulfide bond</keyword>
<evidence type="ECO:0000256" key="4">
    <source>
        <dbReference type="SAM" id="MobiDB-lite"/>
    </source>
</evidence>
<dbReference type="EMBL" id="LIAE01010491">
    <property type="protein sequence ID" value="PAV59915.1"/>
    <property type="molecule type" value="Genomic_DNA"/>
</dbReference>
<evidence type="ECO:0000256" key="2">
    <source>
        <dbReference type="ARBA" id="ARBA00023128"/>
    </source>
</evidence>
<dbReference type="PANTHER" id="PTHR46690:SF1">
    <property type="entry name" value="CYTOCHROME C OXIDASE ASSEMBLY FACTOR 6 HOMOLOG"/>
    <property type="match status" value="1"/>
</dbReference>
<dbReference type="InterPro" id="IPR036549">
    <property type="entry name" value="CX6/COA6-like_sf"/>
</dbReference>
<evidence type="ECO:0000313" key="5">
    <source>
        <dbReference type="EMBL" id="PAV59915.1"/>
    </source>
</evidence>
<dbReference type="InterPro" id="IPR048280">
    <property type="entry name" value="COX6B-like"/>
</dbReference>
<reference evidence="5 6" key="1">
    <citation type="journal article" date="2017" name="Curr. Biol.">
        <title>Genome architecture and evolution of a unichromosomal asexual nematode.</title>
        <authorList>
            <person name="Fradin H."/>
            <person name="Zegar C."/>
            <person name="Gutwein M."/>
            <person name="Lucas J."/>
            <person name="Kovtun M."/>
            <person name="Corcoran D."/>
            <person name="Baugh L.R."/>
            <person name="Kiontke K."/>
            <person name="Gunsalus K."/>
            <person name="Fitch D.H."/>
            <person name="Piano F."/>
        </authorList>
    </citation>
    <scope>NUCLEOTIDE SEQUENCE [LARGE SCALE GENOMIC DNA]</scope>
    <source>
        <strain evidence="5">PF1309</strain>
    </source>
</reference>
<proteinExistence type="predicted"/>
<dbReference type="Pfam" id="PF02297">
    <property type="entry name" value="COX6B"/>
    <property type="match status" value="1"/>
</dbReference>
<evidence type="ECO:0000256" key="1">
    <source>
        <dbReference type="ARBA" id="ARBA00004173"/>
    </source>
</evidence>
<dbReference type="STRING" id="2018661.A0A2A2JE25"/>
<dbReference type="AlphaFoldDB" id="A0A2A2JE25"/>
<feature type="region of interest" description="Disordered" evidence="4">
    <location>
        <begin position="90"/>
        <end position="116"/>
    </location>
</feature>
<dbReference type="OrthoDB" id="16284at2759"/>
<protein>
    <submittedName>
        <fullName evidence="5">Uncharacterized protein</fullName>
    </submittedName>
</protein>
<dbReference type="GO" id="GO:0005739">
    <property type="term" value="C:mitochondrion"/>
    <property type="evidence" value="ECO:0007669"/>
    <property type="project" value="UniProtKB-SubCell"/>
</dbReference>
<sequence>MPDGDRALKNDRKICHSARDEYFKCFDAASDSGKDDKQAENECWKLLKAFRASCPATWVDHFTRKHNFERYRAKLRRYFCSATRSKDSSKFYKNQQSNQSNSDEASSSSTYQKKPVLQPQKRYVSMRYGLFRVAREFLGRESINWHSRMIVSATQVLRAARIADSKGEFVEKDVELAKLIKKQFKQVNFPEIAKMDFEVQLNIIADPVSSVSKYTSPEFLSVLRDLQMETVHLLCCAALDQKNWDAFKTCGVRYEKLRMDEKLVLKAEKGKIVKVPDSVGIAPGQYNEVSTAFMKWIKKEAQNEGIFCSITKRRDKLLNEHGAVLLIGRIFLRYHLLDPIFKDPRIQTFYCDKRSDDDLLCMMAAMQLGPNARILTNDRFKKYYSIHEGDPNNPNSISLEDYTNKITIRFDKTKLVAEKHPKFDRIVQKLDNNAVLFSVCEENEYIPNYTYYLLKLER</sequence>